<reference evidence="4 5" key="1">
    <citation type="submission" date="2013-05" db="EMBL/GenBank/DDBJ databases">
        <title>Complete genome sequence of the lipase-producing bacterium Photobacterium gaetbulicola Gung47.</title>
        <authorList>
            <person name="Kim Y.-O."/>
        </authorList>
    </citation>
    <scope>NUCLEOTIDE SEQUENCE [LARGE SCALE GENOMIC DNA]</scope>
    <source>
        <strain evidence="4 5">Gung47</strain>
    </source>
</reference>
<dbReference type="GO" id="GO:0030288">
    <property type="term" value="C:outer membrane-bounded periplasmic space"/>
    <property type="evidence" value="ECO:0007669"/>
    <property type="project" value="TreeGrafter"/>
</dbReference>
<dbReference type="STRING" id="658445.H744_2c1139"/>
<dbReference type="GO" id="GO:1904680">
    <property type="term" value="F:peptide transmembrane transporter activity"/>
    <property type="evidence" value="ECO:0007669"/>
    <property type="project" value="TreeGrafter"/>
</dbReference>
<dbReference type="Proteomes" id="UP000032303">
    <property type="component" value="Chromosome 2"/>
</dbReference>
<evidence type="ECO:0000313" key="4">
    <source>
        <dbReference type="EMBL" id="AJR07826.1"/>
    </source>
</evidence>
<dbReference type="CDD" id="cd08509">
    <property type="entry name" value="PBP2_TmCBP_oligosaccharides_like"/>
    <property type="match status" value="1"/>
</dbReference>
<sequence length="576" mass="66215">MPVKSIITVNSTFLTQRMTSLLLLVFSTIYPFSYAVATQPQSVTILTVVPEYKDAVTANFNPFSKGSMPTTHEFIFEPLIIFNTLQNNKPEYRLATHYQLDKDLMGISFSLREGVKWSDGKPFSADDVFFSFSLALKYPELDSHGIGLWVESIEKRNAHEVYFRLKKPNALVAYTLVLLPIIPRHQWQKVDNFAQFTNPVPVGTGPFTEIKDLDENGYLQCANPVYWQADKRQIDCLRYPKVTTNDDFISRIAQGEFDWTGSFIPDIERHYASYSPDFKYWLPPASNVSLMFNFRAADPDVRALFNRVEFRRAISMTLQRQLLIDIAAFGQGKPSRYASGMSDRFRSWADPVITEKYLPYMSYNPMLAGDLLDKIDLVDSNGDGWRDLPGGNPLALTIITPKGWSDFNTTAQLISEMMLRIGIKVTPIQADFLQFNEQLAHADYQLAITNYPQGPTPFKYFDMAFNSTYQAPHYPRYAMHYYQNARVDALLAQFPIAETNQQRHQIIRELNQLIANQQVTVPLYNTVEFYQYNTSRFEGWFNKDNPVASPLIWPQAPERLLHVLALRPKEQPAKPR</sequence>
<dbReference type="InterPro" id="IPR000914">
    <property type="entry name" value="SBP_5_dom"/>
</dbReference>
<accession>A0A0C5W8F9</accession>
<dbReference type="Pfam" id="PF00496">
    <property type="entry name" value="SBP_bac_5"/>
    <property type="match status" value="1"/>
</dbReference>
<dbReference type="InterPro" id="IPR039424">
    <property type="entry name" value="SBP_5"/>
</dbReference>
<dbReference type="Gene3D" id="3.90.76.10">
    <property type="entry name" value="Dipeptide-binding Protein, Domain 1"/>
    <property type="match status" value="1"/>
</dbReference>
<evidence type="ECO:0000259" key="3">
    <source>
        <dbReference type="Pfam" id="PF00496"/>
    </source>
</evidence>
<dbReference type="PATRIC" id="fig|658445.3.peg.3031"/>
<proteinExistence type="inferred from homology"/>
<protein>
    <submittedName>
        <fullName evidence="4">Peptide ABC transporter periplasmic peptide-binding protein</fullName>
    </submittedName>
</protein>
<gene>
    <name evidence="4" type="ORF">H744_2c1139</name>
</gene>
<dbReference type="EMBL" id="CP005974">
    <property type="protein sequence ID" value="AJR07826.1"/>
    <property type="molecule type" value="Genomic_DNA"/>
</dbReference>
<dbReference type="GO" id="GO:0042938">
    <property type="term" value="P:dipeptide transport"/>
    <property type="evidence" value="ECO:0007669"/>
    <property type="project" value="TreeGrafter"/>
</dbReference>
<dbReference type="GO" id="GO:0043190">
    <property type="term" value="C:ATP-binding cassette (ABC) transporter complex"/>
    <property type="evidence" value="ECO:0007669"/>
    <property type="project" value="InterPro"/>
</dbReference>
<comment type="similarity">
    <text evidence="1">Belongs to the bacterial solute-binding protein 5 family.</text>
</comment>
<dbReference type="AlphaFoldDB" id="A0A0C5W8F9"/>
<evidence type="ECO:0000313" key="5">
    <source>
        <dbReference type="Proteomes" id="UP000032303"/>
    </source>
</evidence>
<evidence type="ECO:0000256" key="1">
    <source>
        <dbReference type="ARBA" id="ARBA00005695"/>
    </source>
</evidence>
<dbReference type="PANTHER" id="PTHR30290">
    <property type="entry name" value="PERIPLASMIC BINDING COMPONENT OF ABC TRANSPORTER"/>
    <property type="match status" value="1"/>
</dbReference>
<dbReference type="SUPFAM" id="SSF53850">
    <property type="entry name" value="Periplasmic binding protein-like II"/>
    <property type="match status" value="1"/>
</dbReference>
<dbReference type="Gene3D" id="3.10.105.10">
    <property type="entry name" value="Dipeptide-binding Protein, Domain 3"/>
    <property type="match status" value="1"/>
</dbReference>
<name>A0A0C5W8F9_9GAMM</name>
<dbReference type="Gene3D" id="3.40.190.10">
    <property type="entry name" value="Periplasmic binding protein-like II"/>
    <property type="match status" value="1"/>
</dbReference>
<dbReference type="HOGENOM" id="CLU_017028_8_3_6"/>
<dbReference type="PANTHER" id="PTHR30290:SF38">
    <property type="entry name" value="D,D-DIPEPTIDE-BINDING PERIPLASMIC PROTEIN DDPA-RELATED"/>
    <property type="match status" value="1"/>
</dbReference>
<dbReference type="PIRSF" id="PIRSF002741">
    <property type="entry name" value="MppA"/>
    <property type="match status" value="1"/>
</dbReference>
<keyword evidence="2" id="KW-0732">Signal</keyword>
<keyword evidence="5" id="KW-1185">Reference proteome</keyword>
<dbReference type="KEGG" id="pgb:H744_2c1139"/>
<evidence type="ECO:0000256" key="2">
    <source>
        <dbReference type="ARBA" id="ARBA00022729"/>
    </source>
</evidence>
<feature type="domain" description="Solute-binding protein family 5" evidence="3">
    <location>
        <begin position="90"/>
        <end position="468"/>
    </location>
</feature>
<dbReference type="InterPro" id="IPR030678">
    <property type="entry name" value="Peptide/Ni-bd"/>
</dbReference>
<organism evidence="4 5">
    <name type="scientific">Photobacterium gaetbulicola Gung47</name>
    <dbReference type="NCBI Taxonomy" id="658445"/>
    <lineage>
        <taxon>Bacteria</taxon>
        <taxon>Pseudomonadati</taxon>
        <taxon>Pseudomonadota</taxon>
        <taxon>Gammaproteobacteria</taxon>
        <taxon>Vibrionales</taxon>
        <taxon>Vibrionaceae</taxon>
        <taxon>Photobacterium</taxon>
    </lineage>
</organism>